<proteinExistence type="inferred from homology"/>
<organism evidence="8 9">
    <name type="scientific">Alpinimonas psychrophila</name>
    <dbReference type="NCBI Taxonomy" id="748908"/>
    <lineage>
        <taxon>Bacteria</taxon>
        <taxon>Bacillati</taxon>
        <taxon>Actinomycetota</taxon>
        <taxon>Actinomycetes</taxon>
        <taxon>Micrococcales</taxon>
        <taxon>Microbacteriaceae</taxon>
        <taxon>Alpinimonas</taxon>
    </lineage>
</organism>
<evidence type="ECO:0000256" key="6">
    <source>
        <dbReference type="PIRSR" id="PIRSR600821-52"/>
    </source>
</evidence>
<dbReference type="Proteomes" id="UP000524237">
    <property type="component" value="Unassembled WGS sequence"/>
</dbReference>
<dbReference type="SMART" id="SM01005">
    <property type="entry name" value="Ala_racemase_C"/>
    <property type="match status" value="1"/>
</dbReference>
<dbReference type="PANTHER" id="PTHR30511:SF0">
    <property type="entry name" value="ALANINE RACEMASE, CATABOLIC-RELATED"/>
    <property type="match status" value="1"/>
</dbReference>
<dbReference type="InterPro" id="IPR011079">
    <property type="entry name" value="Ala_racemase_C"/>
</dbReference>
<accession>A0A7W3JVT6</accession>
<reference evidence="8 9" key="1">
    <citation type="submission" date="2020-07" db="EMBL/GenBank/DDBJ databases">
        <title>Sequencing the genomes of 1000 actinobacteria strains.</title>
        <authorList>
            <person name="Klenk H.-P."/>
        </authorList>
    </citation>
    <scope>NUCLEOTIDE SEQUENCE [LARGE SCALE GENOMIC DNA]</scope>
    <source>
        <strain evidence="8 9">DSM 23737</strain>
    </source>
</reference>
<dbReference type="SUPFAM" id="SSF51419">
    <property type="entry name" value="PLP-binding barrel"/>
    <property type="match status" value="1"/>
</dbReference>
<dbReference type="UniPathway" id="UPA00042">
    <property type="reaction ID" value="UER00497"/>
</dbReference>
<comment type="caution">
    <text evidence="8">The sequence shown here is derived from an EMBL/GenBank/DDBJ whole genome shotgun (WGS) entry which is preliminary data.</text>
</comment>
<feature type="active site" description="Proton acceptor; specific for D-alanine" evidence="4">
    <location>
        <position position="37"/>
    </location>
</feature>
<dbReference type="GO" id="GO:0009252">
    <property type="term" value="P:peptidoglycan biosynthetic process"/>
    <property type="evidence" value="ECO:0007669"/>
    <property type="project" value="TreeGrafter"/>
</dbReference>
<comment type="catalytic activity">
    <reaction evidence="4">
        <text>L-alanine = D-alanine</text>
        <dbReference type="Rhea" id="RHEA:20249"/>
        <dbReference type="ChEBI" id="CHEBI:57416"/>
        <dbReference type="ChEBI" id="CHEBI:57972"/>
        <dbReference type="EC" id="5.1.1.1"/>
    </reaction>
</comment>
<comment type="function">
    <text evidence="4">Catalyzes the interconversion of L-alanine and D-alanine. May also act on other amino acids.</text>
</comment>
<dbReference type="InterPro" id="IPR001608">
    <property type="entry name" value="Ala_racemase_N"/>
</dbReference>
<protein>
    <recommendedName>
        <fullName evidence="4">Alanine racemase</fullName>
        <ecNumber evidence="4">5.1.1.1</ecNumber>
    </recommendedName>
</protein>
<sequence length="375" mass="39064">MSHTPFREAVINLDALANNVAQLKNAIGIPNLMIVVKANAYGHGMIHSARAALAGGAQWLGVADIDEALALREAGLTAPILAWIHAPDETFVEAVTAGVTLGISSLAQLRTVANAGAAAGLVARVHLKLETGLSRNGASEPEWAQLYAEAAALEASGTILVEGIFSHLSNTSEEDDLAQAVIFDRGINSARAAGLAPQLIHLAASVAAMTLPMLRYNMVRVGILAYGISPFEHRTAAELGLTPVMSLRTKVIATRRVSSETGVSYGYTYKTSGETTLALVPLGYGEGIPRAASGRGPVLIGGQKFTIAGRVAMDQFVVDVGDVPAAVGDDVVLFGDPAQGHPSVTEWAEAAATISYEIVTCMGGRLTRRFTGLDS</sequence>
<evidence type="ECO:0000313" key="8">
    <source>
        <dbReference type="EMBL" id="MBA8830067.1"/>
    </source>
</evidence>
<dbReference type="SUPFAM" id="SSF50621">
    <property type="entry name" value="Alanine racemase C-terminal domain-like"/>
    <property type="match status" value="1"/>
</dbReference>
<dbReference type="GO" id="GO:0030170">
    <property type="term" value="F:pyridoxal phosphate binding"/>
    <property type="evidence" value="ECO:0007669"/>
    <property type="project" value="UniProtKB-UniRule"/>
</dbReference>
<dbReference type="NCBIfam" id="TIGR00492">
    <property type="entry name" value="alr"/>
    <property type="match status" value="1"/>
</dbReference>
<keyword evidence="9" id="KW-1185">Reference proteome</keyword>
<comment type="similarity">
    <text evidence="4">Belongs to the alanine racemase family.</text>
</comment>
<dbReference type="PROSITE" id="PS00395">
    <property type="entry name" value="ALANINE_RACEMASE"/>
    <property type="match status" value="1"/>
</dbReference>
<dbReference type="InterPro" id="IPR000821">
    <property type="entry name" value="Ala_racemase"/>
</dbReference>
<dbReference type="AlphaFoldDB" id="A0A7W3JVT6"/>
<comment type="pathway">
    <text evidence="4">Amino-acid biosynthesis; D-alanine biosynthesis; D-alanine from L-alanine: step 1/1.</text>
</comment>
<keyword evidence="2 4" id="KW-0663">Pyridoxal phosphate</keyword>
<dbReference type="CDD" id="cd00430">
    <property type="entry name" value="PLPDE_III_AR"/>
    <property type="match status" value="1"/>
</dbReference>
<dbReference type="InterPro" id="IPR020622">
    <property type="entry name" value="Ala_racemase_pyridoxalP-BS"/>
</dbReference>
<evidence type="ECO:0000256" key="5">
    <source>
        <dbReference type="PIRSR" id="PIRSR600821-50"/>
    </source>
</evidence>
<evidence type="ECO:0000256" key="2">
    <source>
        <dbReference type="ARBA" id="ARBA00022898"/>
    </source>
</evidence>
<dbReference type="PANTHER" id="PTHR30511">
    <property type="entry name" value="ALANINE RACEMASE"/>
    <property type="match status" value="1"/>
</dbReference>
<evidence type="ECO:0000313" key="9">
    <source>
        <dbReference type="Proteomes" id="UP000524237"/>
    </source>
</evidence>
<evidence type="ECO:0000256" key="1">
    <source>
        <dbReference type="ARBA" id="ARBA00001933"/>
    </source>
</evidence>
<dbReference type="HAMAP" id="MF_01201">
    <property type="entry name" value="Ala_racemase"/>
    <property type="match status" value="1"/>
</dbReference>
<dbReference type="Gene3D" id="3.20.20.10">
    <property type="entry name" value="Alanine racemase"/>
    <property type="match status" value="1"/>
</dbReference>
<dbReference type="GO" id="GO:0005829">
    <property type="term" value="C:cytosol"/>
    <property type="evidence" value="ECO:0007669"/>
    <property type="project" value="TreeGrafter"/>
</dbReference>
<feature type="binding site" evidence="4 6">
    <location>
        <position position="313"/>
    </location>
    <ligand>
        <name>substrate</name>
    </ligand>
</feature>
<dbReference type="GO" id="GO:0008784">
    <property type="term" value="F:alanine racemase activity"/>
    <property type="evidence" value="ECO:0007669"/>
    <property type="project" value="UniProtKB-UniRule"/>
</dbReference>
<feature type="active site" description="Proton acceptor; specific for L-alanine" evidence="4">
    <location>
        <position position="265"/>
    </location>
</feature>
<dbReference type="PRINTS" id="PR00992">
    <property type="entry name" value="ALARACEMASE"/>
</dbReference>
<dbReference type="RefSeq" id="WP_182485476.1">
    <property type="nucleotide sequence ID" value="NZ_JACGWU010000011.1"/>
</dbReference>
<evidence type="ECO:0000259" key="7">
    <source>
        <dbReference type="SMART" id="SM01005"/>
    </source>
</evidence>
<dbReference type="InterPro" id="IPR009006">
    <property type="entry name" value="Ala_racemase/Decarboxylase_C"/>
</dbReference>
<feature type="modified residue" description="N6-(pyridoxal phosphate)lysine" evidence="4 5">
    <location>
        <position position="37"/>
    </location>
</feature>
<dbReference type="InterPro" id="IPR029066">
    <property type="entry name" value="PLP-binding_barrel"/>
</dbReference>
<dbReference type="GO" id="GO:0030632">
    <property type="term" value="P:D-alanine biosynthetic process"/>
    <property type="evidence" value="ECO:0007669"/>
    <property type="project" value="UniProtKB-UniRule"/>
</dbReference>
<gene>
    <name evidence="8" type="ORF">FB555_002194</name>
</gene>
<dbReference type="Pfam" id="PF01168">
    <property type="entry name" value="Ala_racemase_N"/>
    <property type="match status" value="1"/>
</dbReference>
<dbReference type="EC" id="5.1.1.1" evidence="4"/>
<keyword evidence="3 4" id="KW-0413">Isomerase</keyword>
<dbReference type="Pfam" id="PF00842">
    <property type="entry name" value="Ala_racemase_C"/>
    <property type="match status" value="1"/>
</dbReference>
<comment type="cofactor">
    <cofactor evidence="1 4 5">
        <name>pyridoxal 5'-phosphate</name>
        <dbReference type="ChEBI" id="CHEBI:597326"/>
    </cofactor>
</comment>
<evidence type="ECO:0000256" key="4">
    <source>
        <dbReference type="HAMAP-Rule" id="MF_01201"/>
    </source>
</evidence>
<feature type="binding site" evidence="4 6">
    <location>
        <position position="135"/>
    </location>
    <ligand>
        <name>substrate</name>
    </ligand>
</feature>
<dbReference type="Gene3D" id="2.40.37.10">
    <property type="entry name" value="Lyase, Ornithine Decarboxylase, Chain A, domain 1"/>
    <property type="match status" value="1"/>
</dbReference>
<dbReference type="EMBL" id="JACGWU010000011">
    <property type="protein sequence ID" value="MBA8830067.1"/>
    <property type="molecule type" value="Genomic_DNA"/>
</dbReference>
<feature type="domain" description="Alanine racemase C-terminal" evidence="7">
    <location>
        <begin position="244"/>
        <end position="371"/>
    </location>
</feature>
<name>A0A7W3JVT6_9MICO</name>
<evidence type="ECO:0000256" key="3">
    <source>
        <dbReference type="ARBA" id="ARBA00023235"/>
    </source>
</evidence>